<protein>
    <submittedName>
        <fullName evidence="1">Uncharacterized protein</fullName>
    </submittedName>
</protein>
<name>A0A426Z4A4_ENSVE</name>
<gene>
    <name evidence="1" type="ORF">B296_00018613</name>
</gene>
<proteinExistence type="predicted"/>
<dbReference type="EMBL" id="AMZH03008494">
    <property type="protein sequence ID" value="RRT58809.1"/>
    <property type="molecule type" value="Genomic_DNA"/>
</dbReference>
<evidence type="ECO:0000313" key="2">
    <source>
        <dbReference type="Proteomes" id="UP000287651"/>
    </source>
</evidence>
<organism evidence="1 2">
    <name type="scientific">Ensete ventricosum</name>
    <name type="common">Abyssinian banana</name>
    <name type="synonym">Musa ensete</name>
    <dbReference type="NCBI Taxonomy" id="4639"/>
    <lineage>
        <taxon>Eukaryota</taxon>
        <taxon>Viridiplantae</taxon>
        <taxon>Streptophyta</taxon>
        <taxon>Embryophyta</taxon>
        <taxon>Tracheophyta</taxon>
        <taxon>Spermatophyta</taxon>
        <taxon>Magnoliopsida</taxon>
        <taxon>Liliopsida</taxon>
        <taxon>Zingiberales</taxon>
        <taxon>Musaceae</taxon>
        <taxon>Ensete</taxon>
    </lineage>
</organism>
<evidence type="ECO:0000313" key="1">
    <source>
        <dbReference type="EMBL" id="RRT58809.1"/>
    </source>
</evidence>
<dbReference type="Proteomes" id="UP000287651">
    <property type="component" value="Unassembled WGS sequence"/>
</dbReference>
<dbReference type="AlphaFoldDB" id="A0A426Z4A4"/>
<comment type="caution">
    <text evidence="1">The sequence shown here is derived from an EMBL/GenBank/DDBJ whole genome shotgun (WGS) entry which is preliminary data.</text>
</comment>
<reference evidence="1 2" key="1">
    <citation type="journal article" date="2014" name="Agronomy (Basel)">
        <title>A Draft Genome Sequence for Ensete ventricosum, the Drought-Tolerant Tree Against Hunger.</title>
        <authorList>
            <person name="Harrison J."/>
            <person name="Moore K.A."/>
            <person name="Paszkiewicz K."/>
            <person name="Jones T."/>
            <person name="Grant M."/>
            <person name="Ambacheew D."/>
            <person name="Muzemil S."/>
            <person name="Studholme D.J."/>
        </authorList>
    </citation>
    <scope>NUCLEOTIDE SEQUENCE [LARGE SCALE GENOMIC DNA]</scope>
</reference>
<accession>A0A426Z4A4</accession>
<sequence length="109" mass="12037">MVAACATASARLRSTRRSACRRSLACEAVTADVRGHKRYCMRWPLDATPAARGCLWIRLRSATCGRPTCDRRLMWLPPTRDRPSARPGPSAVWPPLLHVRTLGAIAGLE</sequence>